<dbReference type="OrthoDB" id="27435at2759"/>
<dbReference type="AlphaFoldDB" id="A0A9P0DKQ9"/>
<dbReference type="InterPro" id="IPR050168">
    <property type="entry name" value="AAA_ATPase_domain"/>
</dbReference>
<dbReference type="Proteomes" id="UP001152799">
    <property type="component" value="Chromosome 11"/>
</dbReference>
<evidence type="ECO:0000313" key="5">
    <source>
        <dbReference type="EMBL" id="CAH1123949.1"/>
    </source>
</evidence>
<keyword evidence="2" id="KW-0547">Nucleotide-binding</keyword>
<proteinExistence type="predicted"/>
<dbReference type="InterPro" id="IPR003960">
    <property type="entry name" value="ATPase_AAA_CS"/>
</dbReference>
<organism evidence="5 6">
    <name type="scientific">Ceutorhynchus assimilis</name>
    <name type="common">cabbage seed weevil</name>
    <dbReference type="NCBI Taxonomy" id="467358"/>
    <lineage>
        <taxon>Eukaryota</taxon>
        <taxon>Metazoa</taxon>
        <taxon>Ecdysozoa</taxon>
        <taxon>Arthropoda</taxon>
        <taxon>Hexapoda</taxon>
        <taxon>Insecta</taxon>
        <taxon>Pterygota</taxon>
        <taxon>Neoptera</taxon>
        <taxon>Endopterygota</taxon>
        <taxon>Coleoptera</taxon>
        <taxon>Polyphaga</taxon>
        <taxon>Cucujiformia</taxon>
        <taxon>Curculionidae</taxon>
        <taxon>Ceutorhynchinae</taxon>
        <taxon>Ceutorhynchus</taxon>
    </lineage>
</organism>
<dbReference type="InterPro" id="IPR003959">
    <property type="entry name" value="ATPase_AAA_core"/>
</dbReference>
<dbReference type="Gene3D" id="3.40.50.300">
    <property type="entry name" value="P-loop containing nucleotide triphosphate hydrolases"/>
    <property type="match status" value="2"/>
</dbReference>
<evidence type="ECO:0000256" key="3">
    <source>
        <dbReference type="ARBA" id="ARBA00022840"/>
    </source>
</evidence>
<dbReference type="GO" id="GO:0005524">
    <property type="term" value="F:ATP binding"/>
    <property type="evidence" value="ECO:0007669"/>
    <property type="project" value="UniProtKB-KW"/>
</dbReference>
<evidence type="ECO:0000256" key="1">
    <source>
        <dbReference type="ARBA" id="ARBA00022737"/>
    </source>
</evidence>
<name>A0A9P0DKQ9_9CUCU</name>
<keyword evidence="6" id="KW-1185">Reference proteome</keyword>
<dbReference type="GO" id="GO:0005737">
    <property type="term" value="C:cytoplasm"/>
    <property type="evidence" value="ECO:0007669"/>
    <property type="project" value="TreeGrafter"/>
</dbReference>
<dbReference type="PROSITE" id="PS00674">
    <property type="entry name" value="AAA"/>
    <property type="match status" value="2"/>
</dbReference>
<dbReference type="InterPro" id="IPR003593">
    <property type="entry name" value="AAA+_ATPase"/>
</dbReference>
<keyword evidence="3" id="KW-0067">ATP-binding</keyword>
<dbReference type="EMBL" id="OU892287">
    <property type="protein sequence ID" value="CAH1123949.1"/>
    <property type="molecule type" value="Genomic_DNA"/>
</dbReference>
<feature type="domain" description="AAA+ ATPase" evidence="4">
    <location>
        <begin position="541"/>
        <end position="678"/>
    </location>
</feature>
<sequence>MSKKPSSWYQCEKCSSFMLKKDTQNHNDFCHLEPSKRNPKSTFIHNQVLHGTLDLKSNEEIKNLSAREKDGLVFLSQEAMQLCDFSIGDFVIVDHIDKTGAPLVQKVWPTNEKSLVSILVTKNCLENSNFTQNDIYAVQKLALHNTAEALEISLVILNGPKSLEISSELNNRLSKSYEGKYLTEGNIVYVMFYGTILKFEVKLIEKKIVLTKCLENLSLHNKRTYYSTTPHTKYKIFNSQESYNNQSKTVLFNIAGLDSEIDEIQEMLNATLKKSKTSQFLQSNSVVLYGNSGTGKTTLAKMLAQQSRANVIEIYAPDLYSKHSNNPEEVIKELFQNSTNNSPSVIIIDEIDILCPTRNGRITDSEKRIVSTVLTCIDELATNKNSKVFIIATTNKIDNIDPAFRRCGRLDREIEIPTPNPKSRKLILQKLFTNVPQNISDTDYQEISMTTHGFVGADLVSLCAQASLINSRRNGDKIELSDLKLALRKVRPSAMREVQIEIPNVKWTDIGGQENLKLILRQAVEWPLKYADSFVRLGVTPPKGVLMFGPPGCSKTMIAKALATESELNFLSIKGPELFSKWVGESEKAIREVFRKARQVAPSIVFFDEIDALGSERSSGSSTSVQERVLAQLLTELDGVTPLGDVTILAATNRPDKIDKALLRPGRLDRIVYVPLPDDSTRRDIFRIKLTKMPTQNVSIDDLVLKTTGYSGAEVNAVCHEAAMMALEEDLQSTFIEARHFDKALKMVTPRTPESLIKLYEDYINVKI</sequence>
<dbReference type="FunFam" id="3.40.50.300:FF:000018">
    <property type="entry name" value="Cell division control 48"/>
    <property type="match status" value="1"/>
</dbReference>
<evidence type="ECO:0000256" key="2">
    <source>
        <dbReference type="ARBA" id="ARBA00022741"/>
    </source>
</evidence>
<evidence type="ECO:0000313" key="6">
    <source>
        <dbReference type="Proteomes" id="UP001152799"/>
    </source>
</evidence>
<dbReference type="GO" id="GO:0016887">
    <property type="term" value="F:ATP hydrolysis activity"/>
    <property type="evidence" value="ECO:0007669"/>
    <property type="project" value="InterPro"/>
</dbReference>
<dbReference type="PANTHER" id="PTHR23077">
    <property type="entry name" value="AAA-FAMILY ATPASE"/>
    <property type="match status" value="1"/>
</dbReference>
<accession>A0A9P0DKQ9</accession>
<dbReference type="Pfam" id="PF00004">
    <property type="entry name" value="AAA"/>
    <property type="match status" value="2"/>
</dbReference>
<reference evidence="5" key="1">
    <citation type="submission" date="2022-01" db="EMBL/GenBank/DDBJ databases">
        <authorList>
            <person name="King R."/>
        </authorList>
    </citation>
    <scope>NUCLEOTIDE SEQUENCE</scope>
</reference>
<keyword evidence="1" id="KW-0677">Repeat</keyword>
<protein>
    <recommendedName>
        <fullName evidence="4">AAA+ ATPase domain-containing protein</fullName>
    </recommendedName>
</protein>
<dbReference type="Pfam" id="PF17862">
    <property type="entry name" value="AAA_lid_3"/>
    <property type="match status" value="2"/>
</dbReference>
<dbReference type="SMART" id="SM00382">
    <property type="entry name" value="AAA"/>
    <property type="match status" value="2"/>
</dbReference>
<dbReference type="InterPro" id="IPR041569">
    <property type="entry name" value="AAA_lid_3"/>
</dbReference>
<dbReference type="SUPFAM" id="SSF52540">
    <property type="entry name" value="P-loop containing nucleoside triphosphate hydrolases"/>
    <property type="match status" value="2"/>
</dbReference>
<dbReference type="InterPro" id="IPR027417">
    <property type="entry name" value="P-loop_NTPase"/>
</dbReference>
<dbReference type="PANTHER" id="PTHR23077:SF27">
    <property type="entry name" value="ATPASE FAMILY GENE 2 PROTEIN HOMOLOG A"/>
    <property type="match status" value="1"/>
</dbReference>
<dbReference type="Gene3D" id="1.10.8.60">
    <property type="match status" value="2"/>
</dbReference>
<evidence type="ECO:0000259" key="4">
    <source>
        <dbReference type="SMART" id="SM00382"/>
    </source>
</evidence>
<gene>
    <name evidence="5" type="ORF">CEUTPL_LOCUS2930</name>
</gene>
<feature type="domain" description="AAA+ ATPase" evidence="4">
    <location>
        <begin position="282"/>
        <end position="420"/>
    </location>
</feature>
<dbReference type="CDD" id="cd19511">
    <property type="entry name" value="RecA-like_CDC48_r2-like"/>
    <property type="match status" value="1"/>
</dbReference>